<organism evidence="4 5">
    <name type="scientific">Morganella phage vB_MmoP_MP2</name>
    <dbReference type="NCBI Taxonomy" id="1852627"/>
    <lineage>
        <taxon>Viruses</taxon>
        <taxon>Duplodnaviria</taxon>
        <taxon>Heunggongvirae</taxon>
        <taxon>Uroviricota</taxon>
        <taxon>Caudoviricetes</taxon>
        <taxon>Autographivirales</taxon>
        <taxon>Autotranscriptaviridae</taxon>
        <taxon>Studiervirinae</taxon>
        <taxon>Minipunavirus</taxon>
        <taxon>Minipunavirus MP2</taxon>
    </lineage>
</organism>
<evidence type="ECO:0000256" key="2">
    <source>
        <dbReference type="SAM" id="MobiDB-lite"/>
    </source>
</evidence>
<accession>A0A192Y9Z1</accession>
<dbReference type="GO" id="GO:0003697">
    <property type="term" value="F:single-stranded DNA binding"/>
    <property type="evidence" value="ECO:0007669"/>
    <property type="project" value="UniProtKB-UniRule"/>
</dbReference>
<comment type="subunit">
    <text evidence="1">Homodimer. Interacts (via C-terminus) with the viral DNA polymerase. Interacts with the viral helicase/primase. Part of the replicase complex that includes the DNA polymerase, the primase/helicase and the single-stranded DNA binding protein.</text>
</comment>
<dbReference type="HAMAP" id="MF_04153">
    <property type="entry name" value="SSB_T7"/>
    <property type="match status" value="1"/>
</dbReference>
<dbReference type="SUPFAM" id="SSF50249">
    <property type="entry name" value="Nucleic acid-binding proteins"/>
    <property type="match status" value="1"/>
</dbReference>
<dbReference type="InterPro" id="IPR012340">
    <property type="entry name" value="NA-bd_OB-fold"/>
</dbReference>
<feature type="domain" description="Single-stranded DNA-binding protein BPT7" evidence="3">
    <location>
        <begin position="15"/>
        <end position="183"/>
    </location>
</feature>
<evidence type="ECO:0000313" key="5">
    <source>
        <dbReference type="Proteomes" id="UP000203821"/>
    </source>
</evidence>
<evidence type="ECO:0000313" key="4">
    <source>
        <dbReference type="EMBL" id="ANM46353.1"/>
    </source>
</evidence>
<dbReference type="EMBL" id="KX078568">
    <property type="protein sequence ID" value="ANM46353.1"/>
    <property type="molecule type" value="Genomic_DNA"/>
</dbReference>
<dbReference type="GO" id="GO:0006310">
    <property type="term" value="P:DNA recombination"/>
    <property type="evidence" value="ECO:0007669"/>
    <property type="project" value="UniProtKB-UniRule"/>
</dbReference>
<keyword evidence="1" id="KW-1194">Viral DNA replication</keyword>
<dbReference type="GeneID" id="29068316"/>
<dbReference type="Gene3D" id="2.40.50.140">
    <property type="entry name" value="Nucleic acid-binding proteins"/>
    <property type="match status" value="1"/>
</dbReference>
<dbReference type="InterPro" id="IPR049476">
    <property type="entry name" value="SBB_BPT7"/>
</dbReference>
<protein>
    <recommendedName>
        <fullName evidence="1">Single-stranded DNA-binding protein</fullName>
        <shortName evidence="1">SSB protein</shortName>
    </recommendedName>
    <alternativeName>
        <fullName evidence="1">Helix-destabilizing protein</fullName>
    </alternativeName>
</protein>
<reference evidence="4 5" key="1">
    <citation type="submission" date="2016-04" db="EMBL/GenBank/DDBJ databases">
        <title>Comparative genomics of Morganella phages MP1 and MP2 define new clades among the T4 and T7-like Viruses.</title>
        <authorList>
            <person name="Pinto G."/>
            <person name="Oliveira A."/>
            <person name="Malgorzata L."/>
            <person name="Kropinski A."/>
            <person name="Azeredo J."/>
        </authorList>
    </citation>
    <scope>NUCLEOTIDE SEQUENCE [LARGE SCALE GENOMIC DNA]</scope>
</reference>
<keyword evidence="1 4" id="KW-0238">DNA-binding</keyword>
<feature type="region of interest" description="Disordered" evidence="2">
    <location>
        <begin position="194"/>
        <end position="239"/>
    </location>
</feature>
<dbReference type="GO" id="GO:0039693">
    <property type="term" value="P:viral DNA genome replication"/>
    <property type="evidence" value="ECO:0007669"/>
    <property type="project" value="UniProtKB-UniRule"/>
</dbReference>
<keyword evidence="1" id="KW-0235">DNA replication</keyword>
<dbReference type="InterPro" id="IPR016411">
    <property type="entry name" value="SSB_T7"/>
</dbReference>
<keyword evidence="5" id="KW-1185">Reference proteome</keyword>
<keyword evidence="1" id="KW-0233">DNA recombination</keyword>
<sequence>MSGIDYRKKVFTTPVGTCEPYAYIRQPDFGGEGFKNPRGTYKVDLTLSKDDAGCQKMMDAIVACHEESYAARVADYEENPPKVQRGKKPLVPYEGDMPFIDNDDGTVTFKFKAYGSFTDKKTGENREIKLLVVDSKGKKLEPVPIIAQGSQLKVKFKMVPYGWTPTVGASVKLQLESIMVVELAEFGGGSDLWGDDDFEDGFSADQNPAAKSRKGDDNEDDEPWDTDGDDEPTDDADDF</sequence>
<dbReference type="KEGG" id="vg:29068316"/>
<name>A0A192Y9Z1_9CAUD</name>
<dbReference type="OrthoDB" id="10081at10239"/>
<keyword evidence="1" id="KW-0227">DNA damage</keyword>
<gene>
    <name evidence="4" type="ORF">MP2_gp18</name>
</gene>
<comment type="function">
    <text evidence="1">Single-stranded DNA-binding protein that participates in viral DNA replication, formation of concatemers, recombination and repair of double-stranded breaks. Coats the lagging-strand ssDNA as the replication fork advances and stimulates the activities of viral DNA polymerase and primase/helicase. Coordinates simultaneous synthesis of leading- and lagging-strands. Together with DNA primase/helicase, promotes pairing of two homologous DNA molecules containing complementary single-stranded regions and mediates homologous DNA strand exchange. Promotes also the formation of joint molecules. Disrupts loops, hairpins and other secondary structures present on ssDNA to reduce and eliminate pausing of viral DNA polymerase at specific sites during elongation.</text>
</comment>
<evidence type="ECO:0000256" key="1">
    <source>
        <dbReference type="HAMAP-Rule" id="MF_04153"/>
    </source>
</evidence>
<dbReference type="RefSeq" id="YP_009291544.1">
    <property type="nucleotide sequence ID" value="NC_031115.1"/>
</dbReference>
<comment type="domain">
    <text evidence="1">The acidic C-terminus is involved in modulating the ssDNA binding properties. It is also required for dimer formation and for interactions with the viral DNA polymerase and the helicase.</text>
</comment>
<comment type="similarity">
    <text evidence="1">Belongs to the Teseptimavirus single-stranded DNA-binding protein family.</text>
</comment>
<dbReference type="Proteomes" id="UP000203821">
    <property type="component" value="Genome"/>
</dbReference>
<evidence type="ECO:0000259" key="3">
    <source>
        <dbReference type="Pfam" id="PF21265"/>
    </source>
</evidence>
<dbReference type="Pfam" id="PF21265">
    <property type="entry name" value="SBB_T7"/>
    <property type="match status" value="1"/>
</dbReference>
<dbReference type="PIRSF" id="PIRSF004311">
    <property type="entry name" value="Helix_destablz_SSB_T7"/>
    <property type="match status" value="1"/>
</dbReference>
<dbReference type="GO" id="GO:0006281">
    <property type="term" value="P:DNA repair"/>
    <property type="evidence" value="ECO:0007669"/>
    <property type="project" value="UniProtKB-UniRule"/>
</dbReference>
<feature type="compositionally biased region" description="Acidic residues" evidence="2">
    <location>
        <begin position="217"/>
        <end position="239"/>
    </location>
</feature>
<proteinExistence type="inferred from homology"/>
<keyword evidence="1" id="KW-0234">DNA repair</keyword>